<keyword evidence="4" id="KW-1185">Reference proteome</keyword>
<reference evidence="3 4" key="1">
    <citation type="submission" date="2019-10" db="EMBL/GenBank/DDBJ databases">
        <title>Assembly and Annotation for the nematode Trichostrongylus colubriformis.</title>
        <authorList>
            <person name="Martin J."/>
        </authorList>
    </citation>
    <scope>NUCLEOTIDE SEQUENCE [LARGE SCALE GENOMIC DNA]</scope>
    <source>
        <strain evidence="3">G859</strain>
        <tissue evidence="3">Whole worm</tissue>
    </source>
</reference>
<dbReference type="InterPro" id="IPR052782">
    <property type="entry name" value="Oocyte-zygote_transition_reg"/>
</dbReference>
<dbReference type="GO" id="GO:0004725">
    <property type="term" value="F:protein tyrosine phosphatase activity"/>
    <property type="evidence" value="ECO:0007669"/>
    <property type="project" value="InterPro"/>
</dbReference>
<dbReference type="CDD" id="cd00047">
    <property type="entry name" value="PTPc"/>
    <property type="match status" value="1"/>
</dbReference>
<dbReference type="InterPro" id="IPR000242">
    <property type="entry name" value="PTP_cat"/>
</dbReference>
<dbReference type="SUPFAM" id="SSF52799">
    <property type="entry name" value="(Phosphotyrosine protein) phosphatases II"/>
    <property type="match status" value="1"/>
</dbReference>
<dbReference type="InterPro" id="IPR003595">
    <property type="entry name" value="Tyr_Pase_cat"/>
</dbReference>
<dbReference type="InterPro" id="IPR000387">
    <property type="entry name" value="Tyr_Pase_dom"/>
</dbReference>
<dbReference type="PANTHER" id="PTHR46163:SF5">
    <property type="entry name" value="TYROSINE-PROTEIN PHOSPHATASE"/>
    <property type="match status" value="1"/>
</dbReference>
<dbReference type="Gene3D" id="3.90.190.10">
    <property type="entry name" value="Protein tyrosine phosphatase superfamily"/>
    <property type="match status" value="1"/>
</dbReference>
<dbReference type="PROSITE" id="PS00383">
    <property type="entry name" value="TYR_PHOSPHATASE_1"/>
    <property type="match status" value="1"/>
</dbReference>
<organism evidence="3 4">
    <name type="scientific">Trichostrongylus colubriformis</name>
    <name type="common">Black scour worm</name>
    <dbReference type="NCBI Taxonomy" id="6319"/>
    <lineage>
        <taxon>Eukaryota</taxon>
        <taxon>Metazoa</taxon>
        <taxon>Ecdysozoa</taxon>
        <taxon>Nematoda</taxon>
        <taxon>Chromadorea</taxon>
        <taxon>Rhabditida</taxon>
        <taxon>Rhabditina</taxon>
        <taxon>Rhabditomorpha</taxon>
        <taxon>Strongyloidea</taxon>
        <taxon>Trichostrongylidae</taxon>
        <taxon>Trichostrongylus</taxon>
    </lineage>
</organism>
<dbReference type="PROSITE" id="PS50056">
    <property type="entry name" value="TYR_PHOSPHATASE_2"/>
    <property type="match status" value="1"/>
</dbReference>
<dbReference type="AlphaFoldDB" id="A0AAN8F6D1"/>
<sequence length="403" mass="45412">MDVSPNQAYLLQDVESIARGPVLEFKSPSFDGVFTVTVAASELTSFASRVWGGLQSAMAGSKARDTAATAAARADNKQRNRENGSGDSTDRSLRVLAEFVERITEKGVDGIVKEYRRLDSFYDTAATYEAFRANMPKNRYSDVVCTDSTRVKLKLGEEGYGDYIHANYVVSPLLTTKFICTQGPLQSTIHDFWRMIFQERTESILMLCKPCEDGRPKCSIYWPETVGESASFDTVMVKNTGEDVDEFATTTSLVVELNPSYAIKDGELPPEKRKPLFLRLFRWTTWPDRGVPDHNSCRIPLHLLDRVRHAPCVVHCSAGIGRTGSIIALELALQKVVVGSKIDFEQIARELRCARAQCIQTEVQYLYIHRVMIENALLHINLNESTRATGQRFLREYDDKMRK</sequence>
<dbReference type="Proteomes" id="UP001331761">
    <property type="component" value="Unassembled WGS sequence"/>
</dbReference>
<evidence type="ECO:0000313" key="4">
    <source>
        <dbReference type="Proteomes" id="UP001331761"/>
    </source>
</evidence>
<dbReference type="InterPro" id="IPR029021">
    <property type="entry name" value="Prot-tyrosine_phosphatase-like"/>
</dbReference>
<keyword evidence="3" id="KW-0675">Receptor</keyword>
<protein>
    <submittedName>
        <fullName evidence="3">Receptor-type tyrosine-protein phosphatase S</fullName>
    </submittedName>
</protein>
<evidence type="ECO:0000259" key="2">
    <source>
        <dbReference type="PROSITE" id="PS50056"/>
    </source>
</evidence>
<feature type="domain" description="Tyrosine-protein phosphatase" evidence="1">
    <location>
        <begin position="111"/>
        <end position="375"/>
    </location>
</feature>
<dbReference type="FunFam" id="3.90.190.10:FF:000114">
    <property type="entry name" value="Tyrosine-protein phosphatase"/>
    <property type="match status" value="1"/>
</dbReference>
<dbReference type="SMART" id="SM00404">
    <property type="entry name" value="PTPc_motif"/>
    <property type="match status" value="1"/>
</dbReference>
<proteinExistence type="predicted"/>
<dbReference type="PROSITE" id="PS50055">
    <property type="entry name" value="TYR_PHOSPHATASE_PTP"/>
    <property type="match status" value="1"/>
</dbReference>
<evidence type="ECO:0000313" key="3">
    <source>
        <dbReference type="EMBL" id="KAK5970194.1"/>
    </source>
</evidence>
<dbReference type="EMBL" id="WIXE01019228">
    <property type="protein sequence ID" value="KAK5970194.1"/>
    <property type="molecule type" value="Genomic_DNA"/>
</dbReference>
<evidence type="ECO:0000259" key="1">
    <source>
        <dbReference type="PROSITE" id="PS50055"/>
    </source>
</evidence>
<dbReference type="Pfam" id="PF00102">
    <property type="entry name" value="Y_phosphatase"/>
    <property type="match status" value="1"/>
</dbReference>
<name>A0AAN8F6D1_TRICO</name>
<dbReference type="InterPro" id="IPR016130">
    <property type="entry name" value="Tyr_Pase_AS"/>
</dbReference>
<comment type="caution">
    <text evidence="3">The sequence shown here is derived from an EMBL/GenBank/DDBJ whole genome shotgun (WGS) entry which is preliminary data.</text>
</comment>
<accession>A0AAN8F6D1</accession>
<dbReference type="PRINTS" id="PR00700">
    <property type="entry name" value="PRTYPHPHTASE"/>
</dbReference>
<dbReference type="PANTHER" id="PTHR46163">
    <property type="entry name" value="TYROSINE-PROTEIN PHOSPHATASE-RELATED"/>
    <property type="match status" value="1"/>
</dbReference>
<feature type="domain" description="Tyrosine specific protein phosphatases" evidence="2">
    <location>
        <begin position="313"/>
        <end position="366"/>
    </location>
</feature>
<dbReference type="SMART" id="SM00194">
    <property type="entry name" value="PTPc"/>
    <property type="match status" value="1"/>
</dbReference>
<gene>
    <name evidence="3" type="ORF">GCK32_002716</name>
</gene>